<reference evidence="2 3" key="1">
    <citation type="submission" date="2017-01" db="EMBL/GenBank/DDBJ databases">
        <title>New insights into the genetic diversity of Chromobacterium isolated from tropical freshwater lake.</title>
        <authorList>
            <person name="Santos A.B."/>
            <person name="Nascimento A.M."/>
            <person name="Da Silva P.C."/>
        </authorList>
    </citation>
    <scope>NUCLEOTIDE SEQUENCE [LARGE SCALE GENOMIC DNA]</scope>
    <source>
        <strain evidence="2 3">56AF</strain>
    </source>
</reference>
<accession>A0A2S9X6S3</accession>
<dbReference type="Pfam" id="PF13649">
    <property type="entry name" value="Methyltransf_25"/>
    <property type="match status" value="1"/>
</dbReference>
<sequence length="218" mass="23511">MPYNDETVDTFDRGAARYAEKYCDLRLYDAYFDVLLSALPSGPIKFLDLACGPGLVAAYVRSRRPDAMIVCADRSAAMLSEAAKRVSGALIAEVDCRDLGSIDARFDGAAFFFGLSYLDDMDAAVALQQTRKKLLDEGVLLLASITGDPGFSGAQSNHAGDRVFNFYRTPEAVVEMVSTAGFEVLESHIIPSPSNATHPSSDLVLLARRKPGIGTVDM</sequence>
<name>A0A2S9X6S3_9NEIS</name>
<dbReference type="InterPro" id="IPR029063">
    <property type="entry name" value="SAM-dependent_MTases_sf"/>
</dbReference>
<dbReference type="AlphaFoldDB" id="A0A2S9X6S3"/>
<proteinExistence type="predicted"/>
<dbReference type="EMBL" id="MTBD01000014">
    <property type="protein sequence ID" value="PRP71385.1"/>
    <property type="molecule type" value="Genomic_DNA"/>
</dbReference>
<dbReference type="SUPFAM" id="SSF53335">
    <property type="entry name" value="S-adenosyl-L-methionine-dependent methyltransferases"/>
    <property type="match status" value="1"/>
</dbReference>
<comment type="caution">
    <text evidence="2">The sequence shown here is derived from an EMBL/GenBank/DDBJ whole genome shotgun (WGS) entry which is preliminary data.</text>
</comment>
<dbReference type="InterPro" id="IPR041698">
    <property type="entry name" value="Methyltransf_25"/>
</dbReference>
<dbReference type="OrthoDB" id="9791837at2"/>
<gene>
    <name evidence="2" type="ORF">BUE93_07250</name>
</gene>
<protein>
    <recommendedName>
        <fullName evidence="1">Methyltransferase domain-containing protein</fullName>
    </recommendedName>
</protein>
<evidence type="ECO:0000259" key="1">
    <source>
        <dbReference type="Pfam" id="PF13649"/>
    </source>
</evidence>
<dbReference type="CDD" id="cd02440">
    <property type="entry name" value="AdoMet_MTases"/>
    <property type="match status" value="1"/>
</dbReference>
<organism evidence="2 3">
    <name type="scientific">Chromobacterium amazonense</name>
    <dbReference type="NCBI Taxonomy" id="1382803"/>
    <lineage>
        <taxon>Bacteria</taxon>
        <taxon>Pseudomonadati</taxon>
        <taxon>Pseudomonadota</taxon>
        <taxon>Betaproteobacteria</taxon>
        <taxon>Neisseriales</taxon>
        <taxon>Chromobacteriaceae</taxon>
        <taxon>Chromobacterium</taxon>
    </lineage>
</organism>
<dbReference type="Gene3D" id="3.40.50.150">
    <property type="entry name" value="Vaccinia Virus protein VP39"/>
    <property type="match status" value="1"/>
</dbReference>
<dbReference type="RefSeq" id="WP_106076306.1">
    <property type="nucleotide sequence ID" value="NZ_MTBD01000014.1"/>
</dbReference>
<feature type="domain" description="Methyltransferase" evidence="1">
    <location>
        <begin position="47"/>
        <end position="136"/>
    </location>
</feature>
<evidence type="ECO:0000313" key="3">
    <source>
        <dbReference type="Proteomes" id="UP000239469"/>
    </source>
</evidence>
<evidence type="ECO:0000313" key="2">
    <source>
        <dbReference type="EMBL" id="PRP71385.1"/>
    </source>
</evidence>
<dbReference type="Proteomes" id="UP000239469">
    <property type="component" value="Unassembled WGS sequence"/>
</dbReference>